<proteinExistence type="predicted"/>
<dbReference type="PROSITE" id="PS51272">
    <property type="entry name" value="SLH"/>
    <property type="match status" value="2"/>
</dbReference>
<dbReference type="STRING" id="426757.SAMN04488127_0829"/>
<evidence type="ECO:0000259" key="2">
    <source>
        <dbReference type="PROSITE" id="PS51272"/>
    </source>
</evidence>
<organism evidence="3 4">
    <name type="scientific">Bhargavaea ginsengi</name>
    <dbReference type="NCBI Taxonomy" id="426757"/>
    <lineage>
        <taxon>Bacteria</taxon>
        <taxon>Bacillati</taxon>
        <taxon>Bacillota</taxon>
        <taxon>Bacilli</taxon>
        <taxon>Bacillales</taxon>
        <taxon>Caryophanaceae</taxon>
        <taxon>Bhargavaea</taxon>
    </lineage>
</organism>
<dbReference type="InterPro" id="IPR011081">
    <property type="entry name" value="Big_4"/>
</dbReference>
<accession>A0A1H6UMD8</accession>
<evidence type="ECO:0000313" key="3">
    <source>
        <dbReference type="EMBL" id="SEI93471.1"/>
    </source>
</evidence>
<dbReference type="Pfam" id="PF07532">
    <property type="entry name" value="Big_4"/>
    <property type="match status" value="1"/>
</dbReference>
<name>A0A1H6UMD8_9BACL</name>
<dbReference type="RefSeq" id="WP_177168262.1">
    <property type="nucleotide sequence ID" value="NZ_FNZF01000001.1"/>
</dbReference>
<sequence>MKSLIKWGLAALIAVGTLLPSAAYAQGYSDVTENDTHYENILAAQELGLMTGYADGTFQSSKPLQRANVIKALGKLQLRLIGETLETYPYYAPRPFRDIPRTHPDKELFKYSIIVRDAGIFEGDSNGNVNPDKLMTRQQMAKVLVNAFGLWQVGDLDDTAITDLDQAAWYFQDYILLLSHYGVTTVSEYRPLATTTRGQFASFLVRAYDVMTDSPVEYIEEYYADLLPGEQPELPDSLYVFLQNGAMFNTPVEWDLDELDTTTPGEYVITGTLKEFPGETAVATIYVYSEDQWLEDEPVE</sequence>
<dbReference type="AlphaFoldDB" id="A0A1H6UMD8"/>
<feature type="domain" description="SLH" evidence="2">
    <location>
        <begin position="92"/>
        <end position="158"/>
    </location>
</feature>
<dbReference type="InterPro" id="IPR001119">
    <property type="entry name" value="SLH_dom"/>
</dbReference>
<feature type="chain" id="PRO_5011474023" evidence="1">
    <location>
        <begin position="26"/>
        <end position="300"/>
    </location>
</feature>
<feature type="signal peptide" evidence="1">
    <location>
        <begin position="1"/>
        <end position="25"/>
    </location>
</feature>
<reference evidence="4" key="1">
    <citation type="submission" date="2016-10" db="EMBL/GenBank/DDBJ databases">
        <authorList>
            <person name="Varghese N."/>
            <person name="Submissions S."/>
        </authorList>
    </citation>
    <scope>NUCLEOTIDE SEQUENCE [LARGE SCALE GENOMIC DNA]</scope>
    <source>
        <strain evidence="4">CGMCC 1.6763</strain>
    </source>
</reference>
<gene>
    <name evidence="3" type="ORF">SAMN04488127_0829</name>
</gene>
<feature type="domain" description="SLH" evidence="2">
    <location>
        <begin position="24"/>
        <end position="87"/>
    </location>
</feature>
<keyword evidence="4" id="KW-1185">Reference proteome</keyword>
<evidence type="ECO:0000256" key="1">
    <source>
        <dbReference type="SAM" id="SignalP"/>
    </source>
</evidence>
<dbReference type="EMBL" id="FNZF01000001">
    <property type="protein sequence ID" value="SEI93471.1"/>
    <property type="molecule type" value="Genomic_DNA"/>
</dbReference>
<keyword evidence="1" id="KW-0732">Signal</keyword>
<dbReference type="Proteomes" id="UP000199200">
    <property type="component" value="Unassembled WGS sequence"/>
</dbReference>
<evidence type="ECO:0000313" key="4">
    <source>
        <dbReference type="Proteomes" id="UP000199200"/>
    </source>
</evidence>
<protein>
    <submittedName>
        <fullName evidence="3">S-layer homology domain-containing protein</fullName>
    </submittedName>
</protein>
<dbReference type="Pfam" id="PF00395">
    <property type="entry name" value="SLH"/>
    <property type="match status" value="3"/>
</dbReference>